<name>A0ACD5UTP2_AVESA</name>
<sequence>MRVPSFGSGPRFRSGKRKRSSVRRSLDVLYPCVSRLRRRRLLAFLSRHGFISTFEALVQETNVFFSVAHLQRLARHGKWGEAIAYVFRFVRDVDLLGEEGRLFFSFISIHKIIHSIATGRSDGATITKLYECQLIEHPNPSFDNVKLICMLSALRRSEQLRTSINWHMVRYKAAEIVKGLIARTPEFNDLVRLPNCRDRPHNILPIRSCSRPRHHMKKIGPVPASDLVKFYLQKKRSLLSLSPCEGSSLVSGLSLGAITVLTKFIDISVQAGMNQVVQDEHPFEDSCHKANAKCKRESSASSNLSMMEVSFSAKRKQVRCPLEYPCVSRLRHRRLLAFLQRHNFSSTFKAFVHETNVFFSIEHLHHLVFLGQWDNAIKYVSRFVPSVNMLGSAGSVFFNFLQLLKALHSIATGEPDGALMAEEYGRNLKRYPNSDPGTVKLRRVLMAMLHYKHFRASIDWSYMRSNAAEIAKDLITKTPEFNDLLWLPNCQDKPHNILPIGSCSHQGHHMKERGTPASDIAKFYLQKKRSLPSSSHCEGNSVVSGVSREESNWLADIISKKIPLCLPVSTFS</sequence>
<organism evidence="1 2">
    <name type="scientific">Avena sativa</name>
    <name type="common">Oat</name>
    <dbReference type="NCBI Taxonomy" id="4498"/>
    <lineage>
        <taxon>Eukaryota</taxon>
        <taxon>Viridiplantae</taxon>
        <taxon>Streptophyta</taxon>
        <taxon>Embryophyta</taxon>
        <taxon>Tracheophyta</taxon>
        <taxon>Spermatophyta</taxon>
        <taxon>Magnoliopsida</taxon>
        <taxon>Liliopsida</taxon>
        <taxon>Poales</taxon>
        <taxon>Poaceae</taxon>
        <taxon>BOP clade</taxon>
        <taxon>Pooideae</taxon>
        <taxon>Poodae</taxon>
        <taxon>Poeae</taxon>
        <taxon>Poeae Chloroplast Group 1 (Aveneae type)</taxon>
        <taxon>Aveninae</taxon>
        <taxon>Avena</taxon>
    </lineage>
</organism>
<proteinExistence type="predicted"/>
<reference evidence="1" key="1">
    <citation type="submission" date="2021-05" db="EMBL/GenBank/DDBJ databases">
        <authorList>
            <person name="Scholz U."/>
            <person name="Mascher M."/>
            <person name="Fiebig A."/>
        </authorList>
    </citation>
    <scope>NUCLEOTIDE SEQUENCE [LARGE SCALE GENOMIC DNA]</scope>
</reference>
<keyword evidence="2" id="KW-1185">Reference proteome</keyword>
<accession>A0ACD5UTP2</accession>
<protein>
    <submittedName>
        <fullName evidence="1">Uncharacterized protein</fullName>
    </submittedName>
</protein>
<dbReference type="Proteomes" id="UP001732700">
    <property type="component" value="Chromosome 2C"/>
</dbReference>
<evidence type="ECO:0000313" key="2">
    <source>
        <dbReference type="Proteomes" id="UP001732700"/>
    </source>
</evidence>
<reference evidence="1" key="2">
    <citation type="submission" date="2025-09" db="UniProtKB">
        <authorList>
            <consortium name="EnsemblPlants"/>
        </authorList>
    </citation>
    <scope>IDENTIFICATION</scope>
</reference>
<dbReference type="EnsemblPlants" id="AVESA.00010b.r2.2CG0318030.1">
    <property type="protein sequence ID" value="AVESA.00010b.r2.2CG0318030.1.CDS"/>
    <property type="gene ID" value="AVESA.00010b.r2.2CG0318030"/>
</dbReference>
<evidence type="ECO:0000313" key="1">
    <source>
        <dbReference type="EnsemblPlants" id="AVESA.00010b.r2.2CG0318030.1.CDS"/>
    </source>
</evidence>